<proteinExistence type="predicted"/>
<keyword evidence="1" id="KW-0812">Transmembrane</keyword>
<dbReference type="WBParaSite" id="DME_0001025501-mRNA-1">
    <property type="protein sequence ID" value="DME_0001025501-mRNA-1"/>
    <property type="gene ID" value="DME_0001025501"/>
</dbReference>
<dbReference type="OrthoDB" id="5792770at2759"/>
<dbReference type="Proteomes" id="UP000274756">
    <property type="component" value="Unassembled WGS sequence"/>
</dbReference>
<reference evidence="2 4" key="2">
    <citation type="submission" date="2018-11" db="EMBL/GenBank/DDBJ databases">
        <authorList>
            <consortium name="Pathogen Informatics"/>
        </authorList>
    </citation>
    <scope>NUCLEOTIDE SEQUENCE [LARGE SCALE GENOMIC DNA]</scope>
</reference>
<keyword evidence="1" id="KW-0472">Membrane</keyword>
<evidence type="ECO:0000256" key="1">
    <source>
        <dbReference type="SAM" id="Phobius"/>
    </source>
</evidence>
<name>A0A0N4UQG8_DRAME</name>
<accession>A0A0N4UQG8</accession>
<evidence type="ECO:0000313" key="2">
    <source>
        <dbReference type="EMBL" id="VDN53788.1"/>
    </source>
</evidence>
<reference evidence="5" key="1">
    <citation type="submission" date="2017-02" db="UniProtKB">
        <authorList>
            <consortium name="WormBaseParasite"/>
        </authorList>
    </citation>
    <scope>IDENTIFICATION</scope>
</reference>
<evidence type="ECO:0000313" key="4">
    <source>
        <dbReference type="Proteomes" id="UP000274756"/>
    </source>
</evidence>
<organism evidence="3 5">
    <name type="scientific">Dracunculus medinensis</name>
    <name type="common">Guinea worm</name>
    <dbReference type="NCBI Taxonomy" id="318479"/>
    <lineage>
        <taxon>Eukaryota</taxon>
        <taxon>Metazoa</taxon>
        <taxon>Ecdysozoa</taxon>
        <taxon>Nematoda</taxon>
        <taxon>Chromadorea</taxon>
        <taxon>Rhabditida</taxon>
        <taxon>Spirurina</taxon>
        <taxon>Dracunculoidea</taxon>
        <taxon>Dracunculidae</taxon>
        <taxon>Dracunculus</taxon>
    </lineage>
</organism>
<dbReference type="EMBL" id="UYYG01000181">
    <property type="protein sequence ID" value="VDN53788.1"/>
    <property type="molecule type" value="Genomic_DNA"/>
</dbReference>
<gene>
    <name evidence="2" type="ORF">DME_LOCUS3761</name>
</gene>
<keyword evidence="4" id="KW-1185">Reference proteome</keyword>
<protein>
    <submittedName>
        <fullName evidence="2 5">Uncharacterized protein</fullName>
    </submittedName>
</protein>
<dbReference type="Proteomes" id="UP000038040">
    <property type="component" value="Unplaced"/>
</dbReference>
<dbReference type="AlphaFoldDB" id="A0A0N4UQG8"/>
<feature type="transmembrane region" description="Helical" evidence="1">
    <location>
        <begin position="123"/>
        <end position="141"/>
    </location>
</feature>
<evidence type="ECO:0000313" key="5">
    <source>
        <dbReference type="WBParaSite" id="DME_0001025501-mRNA-1"/>
    </source>
</evidence>
<sequence length="144" mass="16642">MCMQCSRHDLWYSPHENEKAIEKCQRGQIQPTLCHNISSTHCIRSFYRKGFDSGEIIIERRCGVLQEISGCTLYKSPRKKRHIIWNEPAAKRDTSQNSFVEVCVEGCEGESCIMNSVPASLSLLFYSCRLISIFLFFICFLKSF</sequence>
<evidence type="ECO:0000313" key="3">
    <source>
        <dbReference type="Proteomes" id="UP000038040"/>
    </source>
</evidence>
<keyword evidence="1" id="KW-1133">Transmembrane helix</keyword>